<organism evidence="1 2">
    <name type="scientific">Chionoecetes opilio</name>
    <name type="common">Atlantic snow crab</name>
    <name type="synonym">Cancer opilio</name>
    <dbReference type="NCBI Taxonomy" id="41210"/>
    <lineage>
        <taxon>Eukaryota</taxon>
        <taxon>Metazoa</taxon>
        <taxon>Ecdysozoa</taxon>
        <taxon>Arthropoda</taxon>
        <taxon>Crustacea</taxon>
        <taxon>Multicrustacea</taxon>
        <taxon>Malacostraca</taxon>
        <taxon>Eumalacostraca</taxon>
        <taxon>Eucarida</taxon>
        <taxon>Decapoda</taxon>
        <taxon>Pleocyemata</taxon>
        <taxon>Brachyura</taxon>
        <taxon>Eubrachyura</taxon>
        <taxon>Majoidea</taxon>
        <taxon>Majidae</taxon>
        <taxon>Chionoecetes</taxon>
    </lineage>
</organism>
<sequence length="247" mass="27496">MPALRKKISGMKRILKDFLPHSRRSAQPLRVWPAGRSRHLNHRRPGCLSLPVTGSLTAPGVNAPPGLNIYEHVTSGPRETEGTHYRQPPGSRCTTCRPLFTPQLPPADNKQVRASSVISALFTRLLSHLRHTPPDVHNILKILVTSTLHILGKEGRGSAAVPTPRMVTLGCDPRRVVRVANTYAAVVAGVALRYFKCHAVAFIPNLNEGHERRRYNKEIGVKMCFVGETPLFPSRYATQFSDKRLNR</sequence>
<reference evidence="1" key="1">
    <citation type="submission" date="2020-07" db="EMBL/GenBank/DDBJ databases">
        <title>The High-quality genome of the commercially important snow crab, Chionoecetes opilio.</title>
        <authorList>
            <person name="Jeong J.-H."/>
            <person name="Ryu S."/>
        </authorList>
    </citation>
    <scope>NUCLEOTIDE SEQUENCE</scope>
    <source>
        <strain evidence="1">MADBK_172401_WGS</strain>
        <tissue evidence="1">Digestive gland</tissue>
    </source>
</reference>
<keyword evidence="2" id="KW-1185">Reference proteome</keyword>
<dbReference type="Proteomes" id="UP000770661">
    <property type="component" value="Unassembled WGS sequence"/>
</dbReference>
<evidence type="ECO:0000313" key="2">
    <source>
        <dbReference type="Proteomes" id="UP000770661"/>
    </source>
</evidence>
<protein>
    <submittedName>
        <fullName evidence="1">Uncharacterized protein</fullName>
    </submittedName>
</protein>
<dbReference type="EMBL" id="JACEEZ010016686">
    <property type="protein sequence ID" value="KAG0718098.1"/>
    <property type="molecule type" value="Genomic_DNA"/>
</dbReference>
<comment type="caution">
    <text evidence="1">The sequence shown here is derived from an EMBL/GenBank/DDBJ whole genome shotgun (WGS) entry which is preliminary data.</text>
</comment>
<name>A0A8J5C9B1_CHIOP</name>
<accession>A0A8J5C9B1</accession>
<gene>
    <name evidence="1" type="ORF">GWK47_053157</name>
</gene>
<proteinExistence type="predicted"/>
<evidence type="ECO:0000313" key="1">
    <source>
        <dbReference type="EMBL" id="KAG0718098.1"/>
    </source>
</evidence>
<dbReference type="AlphaFoldDB" id="A0A8J5C9B1"/>